<organism evidence="5 6">
    <name type="scientific">Apodospora peruviana</name>
    <dbReference type="NCBI Taxonomy" id="516989"/>
    <lineage>
        <taxon>Eukaryota</taxon>
        <taxon>Fungi</taxon>
        <taxon>Dikarya</taxon>
        <taxon>Ascomycota</taxon>
        <taxon>Pezizomycotina</taxon>
        <taxon>Sordariomycetes</taxon>
        <taxon>Sordariomycetidae</taxon>
        <taxon>Sordariales</taxon>
        <taxon>Lasiosphaeriaceae</taxon>
        <taxon>Apodospora</taxon>
    </lineage>
</organism>
<keyword evidence="6" id="KW-1185">Reference proteome</keyword>
<name>A0AAE0M8M1_9PEZI</name>
<dbReference type="PROSITE" id="PS50297">
    <property type="entry name" value="ANK_REP_REGION"/>
    <property type="match status" value="4"/>
</dbReference>
<accession>A0AAE0M8M1</accession>
<dbReference type="InterPro" id="IPR036770">
    <property type="entry name" value="Ankyrin_rpt-contain_sf"/>
</dbReference>
<feature type="region of interest" description="Disordered" evidence="4">
    <location>
        <begin position="736"/>
        <end position="756"/>
    </location>
</feature>
<keyword evidence="1" id="KW-0677">Repeat</keyword>
<dbReference type="PRINTS" id="PR01415">
    <property type="entry name" value="ANKYRIN"/>
</dbReference>
<dbReference type="PROSITE" id="PS50088">
    <property type="entry name" value="ANK_REPEAT"/>
    <property type="match status" value="6"/>
</dbReference>
<feature type="repeat" description="ANK" evidence="3">
    <location>
        <begin position="555"/>
        <end position="587"/>
    </location>
</feature>
<dbReference type="PANTHER" id="PTHR24123">
    <property type="entry name" value="ANKYRIN REPEAT-CONTAINING"/>
    <property type="match status" value="1"/>
</dbReference>
<evidence type="ECO:0000256" key="1">
    <source>
        <dbReference type="ARBA" id="ARBA00022737"/>
    </source>
</evidence>
<reference evidence="5" key="1">
    <citation type="journal article" date="2023" name="Mol. Phylogenet. Evol.">
        <title>Genome-scale phylogeny and comparative genomics of the fungal order Sordariales.</title>
        <authorList>
            <person name="Hensen N."/>
            <person name="Bonometti L."/>
            <person name="Westerberg I."/>
            <person name="Brannstrom I.O."/>
            <person name="Guillou S."/>
            <person name="Cros-Aarteil S."/>
            <person name="Calhoun S."/>
            <person name="Haridas S."/>
            <person name="Kuo A."/>
            <person name="Mondo S."/>
            <person name="Pangilinan J."/>
            <person name="Riley R."/>
            <person name="LaButti K."/>
            <person name="Andreopoulos B."/>
            <person name="Lipzen A."/>
            <person name="Chen C."/>
            <person name="Yan M."/>
            <person name="Daum C."/>
            <person name="Ng V."/>
            <person name="Clum A."/>
            <person name="Steindorff A."/>
            <person name="Ohm R.A."/>
            <person name="Martin F."/>
            <person name="Silar P."/>
            <person name="Natvig D.O."/>
            <person name="Lalanne C."/>
            <person name="Gautier V."/>
            <person name="Ament-Velasquez S.L."/>
            <person name="Kruys A."/>
            <person name="Hutchinson M.I."/>
            <person name="Powell A.J."/>
            <person name="Barry K."/>
            <person name="Miller A.N."/>
            <person name="Grigoriev I.V."/>
            <person name="Debuchy R."/>
            <person name="Gladieux P."/>
            <person name="Hiltunen Thoren M."/>
            <person name="Johannesson H."/>
        </authorList>
    </citation>
    <scope>NUCLEOTIDE SEQUENCE</scope>
    <source>
        <strain evidence="5">CBS 118394</strain>
    </source>
</reference>
<sequence>MADPLSIIAGVLGTLDASIRLAERLGNLVQGWKNAPTEIYALYNEISDLSVVLDHARTAQKTLVCAEAGERAGTDLGQLLGTAQNTMAALEGLLDELMAIPRLKKRVQWIRRKSYIIAKKDELKEARAKITDVLVSHNISVGGRIELELGSVRSVIQNSRTVTDARFDEVQQGIADVNQTVNRLIANMASGGETGPQYHTKMNQQRRQADELFEQMGDTGRSFAKGIPPLRAKTVSITARHRRSACRPTCECCCHKRSTTKWWQWDSPSHLQAVCGSLFVGYTGYPVIRHDGCDCNTCLVKSSGFFEVAYIFPAWFLNYTFHAIMYRKATQLPTIVITLRQRVPFTNGCIFQAAETNNIDLLKTLLLQDPDAVNYTNLENGVTALQYALQKGHTEAARILLAAGADPDVKADDHLSPGMWAAFNVISGRLPTGVQNDMVTLIQVSRYTEELELHALHHVAIGTRVEAVGSVLSKSTTRDTINVIDSMGYCPLHWAAACGNKKAAQDLIRFGADLNFPDRIGNTPLFHSLHAPKGSELPVFKLLLRHGADLNSETAPLQPLHLACQNGHLDAVKDMLAAGVDVEIEAKAGQATGLDCAAIFDHAETVNILLKHGANVNHRDGTGNTPLLHAVSRNNHGSLRLLLNSGADLGSASGQNQSVLHVAALTGDEETIQMLAAHIPGYGNGCLDLYAKDKDGHTAQKLFSLRNDKTAALEECFMALVESVLRVRDVVDTEIMDDQDDEDDEDQFHDAQEYLT</sequence>
<evidence type="ECO:0000256" key="4">
    <source>
        <dbReference type="SAM" id="MobiDB-lite"/>
    </source>
</evidence>
<dbReference type="Gene3D" id="1.25.40.20">
    <property type="entry name" value="Ankyrin repeat-containing domain"/>
    <property type="match status" value="3"/>
</dbReference>
<evidence type="ECO:0000256" key="2">
    <source>
        <dbReference type="ARBA" id="ARBA00023043"/>
    </source>
</evidence>
<dbReference type="Proteomes" id="UP001283341">
    <property type="component" value="Unassembled WGS sequence"/>
</dbReference>
<dbReference type="InterPro" id="IPR002110">
    <property type="entry name" value="Ankyrin_rpt"/>
</dbReference>
<dbReference type="Pfam" id="PF12796">
    <property type="entry name" value="Ank_2"/>
    <property type="match status" value="3"/>
</dbReference>
<reference evidence="5" key="2">
    <citation type="submission" date="2023-06" db="EMBL/GenBank/DDBJ databases">
        <authorList>
            <consortium name="Lawrence Berkeley National Laboratory"/>
            <person name="Haridas S."/>
            <person name="Hensen N."/>
            <person name="Bonometti L."/>
            <person name="Westerberg I."/>
            <person name="Brannstrom I.O."/>
            <person name="Guillou S."/>
            <person name="Cros-Aarteil S."/>
            <person name="Calhoun S."/>
            <person name="Kuo A."/>
            <person name="Mondo S."/>
            <person name="Pangilinan J."/>
            <person name="Riley R."/>
            <person name="Labutti K."/>
            <person name="Andreopoulos B."/>
            <person name="Lipzen A."/>
            <person name="Chen C."/>
            <person name="Yanf M."/>
            <person name="Daum C."/>
            <person name="Ng V."/>
            <person name="Clum A."/>
            <person name="Steindorff A."/>
            <person name="Ohm R."/>
            <person name="Martin F."/>
            <person name="Silar P."/>
            <person name="Natvig D."/>
            <person name="Lalanne C."/>
            <person name="Gautier V."/>
            <person name="Ament-Velasquez S.L."/>
            <person name="Kruys A."/>
            <person name="Hutchinson M.I."/>
            <person name="Powell A.J."/>
            <person name="Barry K."/>
            <person name="Miller A.N."/>
            <person name="Grigoriev I.V."/>
            <person name="Debuchy R."/>
            <person name="Gladieux P."/>
            <person name="Thoren M.H."/>
            <person name="Johannesson H."/>
        </authorList>
    </citation>
    <scope>NUCLEOTIDE SEQUENCE</scope>
    <source>
        <strain evidence="5">CBS 118394</strain>
    </source>
</reference>
<feature type="repeat" description="ANK" evidence="3">
    <location>
        <begin position="589"/>
        <end position="621"/>
    </location>
</feature>
<feature type="repeat" description="ANK" evidence="3">
    <location>
        <begin position="380"/>
        <end position="412"/>
    </location>
</feature>
<comment type="caution">
    <text evidence="5">The sequence shown here is derived from an EMBL/GenBank/DDBJ whole genome shotgun (WGS) entry which is preliminary data.</text>
</comment>
<feature type="compositionally biased region" description="Acidic residues" evidence="4">
    <location>
        <begin position="736"/>
        <end position="747"/>
    </location>
</feature>
<feature type="repeat" description="ANK" evidence="3">
    <location>
        <begin position="622"/>
        <end position="654"/>
    </location>
</feature>
<evidence type="ECO:0000313" key="6">
    <source>
        <dbReference type="Proteomes" id="UP001283341"/>
    </source>
</evidence>
<gene>
    <name evidence="5" type="ORF">B0H66DRAFT_601471</name>
</gene>
<dbReference type="SUPFAM" id="SSF48403">
    <property type="entry name" value="Ankyrin repeat"/>
    <property type="match status" value="1"/>
</dbReference>
<dbReference type="EMBL" id="JAUEDM010000003">
    <property type="protein sequence ID" value="KAK3321994.1"/>
    <property type="molecule type" value="Genomic_DNA"/>
</dbReference>
<dbReference type="AlphaFoldDB" id="A0AAE0M8M1"/>
<feature type="repeat" description="ANK" evidence="3">
    <location>
        <begin position="487"/>
        <end position="519"/>
    </location>
</feature>
<evidence type="ECO:0000313" key="5">
    <source>
        <dbReference type="EMBL" id="KAK3321994.1"/>
    </source>
</evidence>
<dbReference type="PANTHER" id="PTHR24123:SF33">
    <property type="entry name" value="PROTEIN HOS4"/>
    <property type="match status" value="1"/>
</dbReference>
<dbReference type="InterPro" id="IPR051165">
    <property type="entry name" value="Multifunctional_ANK_Repeat"/>
</dbReference>
<feature type="repeat" description="ANK" evidence="3">
    <location>
        <begin position="520"/>
        <end position="555"/>
    </location>
</feature>
<protein>
    <submittedName>
        <fullName evidence="5">Ankyrin repeat-containing domain protein</fullName>
    </submittedName>
</protein>
<proteinExistence type="predicted"/>
<dbReference type="SMART" id="SM00248">
    <property type="entry name" value="ANK"/>
    <property type="match status" value="8"/>
</dbReference>
<evidence type="ECO:0000256" key="3">
    <source>
        <dbReference type="PROSITE-ProRule" id="PRU00023"/>
    </source>
</evidence>
<keyword evidence="2 3" id="KW-0040">ANK repeat</keyword>